<evidence type="ECO:0000256" key="1">
    <source>
        <dbReference type="SAM" id="MobiDB-lite"/>
    </source>
</evidence>
<name>A0ABM8FYB5_9CELL</name>
<organism evidence="2 4">
    <name type="scientific">Paraoerskovia sediminicola</name>
    <dbReference type="NCBI Taxonomy" id="1138587"/>
    <lineage>
        <taxon>Bacteria</taxon>
        <taxon>Bacillati</taxon>
        <taxon>Actinomycetota</taxon>
        <taxon>Actinomycetes</taxon>
        <taxon>Micrococcales</taxon>
        <taxon>Cellulomonadaceae</taxon>
        <taxon>Paraoerskovia</taxon>
    </lineage>
</organism>
<reference evidence="2" key="1">
    <citation type="journal article" date="2014" name="Int. J. Syst. Evol. Microbiol.">
        <title>Complete genome of a new Firmicutes species belonging to the dominant human colonic microbiota ('Ruminococcus bicirculans') reveals two chromosomes and a selective capacity to utilize plant glucans.</title>
        <authorList>
            <consortium name="NISC Comparative Sequencing Program"/>
            <person name="Wegmann U."/>
            <person name="Louis P."/>
            <person name="Goesmann A."/>
            <person name="Henrissat B."/>
            <person name="Duncan S.H."/>
            <person name="Flint H.J."/>
        </authorList>
    </citation>
    <scope>NUCLEOTIDE SEQUENCE</scope>
    <source>
        <strain evidence="2">NBRC 108565</strain>
    </source>
</reference>
<reference evidence="2" key="3">
    <citation type="submission" date="2023-02" db="EMBL/GenBank/DDBJ databases">
        <authorList>
            <person name="Sun Q."/>
            <person name="Mori K."/>
        </authorList>
    </citation>
    <scope>NUCLEOTIDE SEQUENCE</scope>
    <source>
        <strain evidence="2">NBRC 108565</strain>
    </source>
</reference>
<gene>
    <name evidence="2" type="ORF">GCM10025865_00040</name>
    <name evidence="3" type="ORF">GCM10025865_32730</name>
</gene>
<sequence length="70" mass="7375">MSALLLDAPVESSLDLARPGLTIETLVALDIEAYSRRPRAAARATMEAQASTRPSPVSLRKNGTADGPRA</sequence>
<dbReference type="EMBL" id="AP027729">
    <property type="protein sequence ID" value="BDZ40705.1"/>
    <property type="molecule type" value="Genomic_DNA"/>
</dbReference>
<accession>A0ABM8FYB5</accession>
<keyword evidence="4" id="KW-1185">Reference proteome</keyword>
<dbReference type="RefSeq" id="WP_286218056.1">
    <property type="nucleotide sequence ID" value="NZ_AP027729.1"/>
</dbReference>
<protein>
    <submittedName>
        <fullName evidence="2">Uncharacterized protein</fullName>
    </submittedName>
</protein>
<evidence type="ECO:0000313" key="2">
    <source>
        <dbReference type="EMBL" id="BDZ40705.1"/>
    </source>
</evidence>
<dbReference type="Proteomes" id="UP001321475">
    <property type="component" value="Chromosome"/>
</dbReference>
<dbReference type="EMBL" id="AP027729">
    <property type="protein sequence ID" value="BDZ43974.1"/>
    <property type="molecule type" value="Genomic_DNA"/>
</dbReference>
<evidence type="ECO:0000313" key="3">
    <source>
        <dbReference type="EMBL" id="BDZ43974.1"/>
    </source>
</evidence>
<evidence type="ECO:0000313" key="4">
    <source>
        <dbReference type="Proteomes" id="UP001321475"/>
    </source>
</evidence>
<proteinExistence type="predicted"/>
<reference evidence="4" key="2">
    <citation type="journal article" date="2019" name="Int. J. Syst. Evol. Microbiol.">
        <title>The Global Catalogue of Microorganisms (GCM) 10K type strain sequencing project: providing services to taxonomists for standard genome sequencing and annotation.</title>
        <authorList>
            <consortium name="The Broad Institute Genomics Platform"/>
            <consortium name="The Broad Institute Genome Sequencing Center for Infectious Disease"/>
            <person name="Wu L."/>
            <person name="Ma J."/>
        </authorList>
    </citation>
    <scope>NUCLEOTIDE SEQUENCE [LARGE SCALE GENOMIC DNA]</scope>
    <source>
        <strain evidence="4">NBRC 108565</strain>
    </source>
</reference>
<feature type="region of interest" description="Disordered" evidence="1">
    <location>
        <begin position="42"/>
        <end position="70"/>
    </location>
</feature>